<dbReference type="SUPFAM" id="SSF53850">
    <property type="entry name" value="Periplasmic binding protein-like II"/>
    <property type="match status" value="1"/>
</dbReference>
<evidence type="ECO:0000256" key="2">
    <source>
        <dbReference type="SAM" id="SignalP"/>
    </source>
</evidence>
<keyword evidence="2" id="KW-0732">Signal</keyword>
<gene>
    <name evidence="3" type="ORF">JI739_02840</name>
</gene>
<dbReference type="InterPro" id="IPR006311">
    <property type="entry name" value="TAT_signal"/>
</dbReference>
<evidence type="ECO:0000313" key="3">
    <source>
        <dbReference type="EMBL" id="MBL0419275.1"/>
    </source>
</evidence>
<protein>
    <submittedName>
        <fullName evidence="3">Tripartite tricarboxylate transporter substrate binding protein</fullName>
    </submittedName>
</protein>
<dbReference type="AlphaFoldDB" id="A0A936ZL71"/>
<comment type="similarity">
    <text evidence="1">Belongs to the UPF0065 (bug) family.</text>
</comment>
<evidence type="ECO:0000313" key="4">
    <source>
        <dbReference type="Proteomes" id="UP000613011"/>
    </source>
</evidence>
<dbReference type="Pfam" id="PF03401">
    <property type="entry name" value="TctC"/>
    <property type="match status" value="1"/>
</dbReference>
<organism evidence="3 4">
    <name type="scientific">Ramlibacter aurantiacus</name>
    <dbReference type="NCBI Taxonomy" id="2801330"/>
    <lineage>
        <taxon>Bacteria</taxon>
        <taxon>Pseudomonadati</taxon>
        <taxon>Pseudomonadota</taxon>
        <taxon>Betaproteobacteria</taxon>
        <taxon>Burkholderiales</taxon>
        <taxon>Comamonadaceae</taxon>
        <taxon>Ramlibacter</taxon>
    </lineage>
</organism>
<keyword evidence="4" id="KW-1185">Reference proteome</keyword>
<dbReference type="Proteomes" id="UP000613011">
    <property type="component" value="Unassembled WGS sequence"/>
</dbReference>
<name>A0A936ZL71_9BURK</name>
<reference evidence="3" key="1">
    <citation type="submission" date="2021-01" db="EMBL/GenBank/DDBJ databases">
        <title>Ramlibacter sp. strain AW1 16S ribosomal RNA gene Genome sequencing and assembly.</title>
        <authorList>
            <person name="Kang M."/>
        </authorList>
    </citation>
    <scope>NUCLEOTIDE SEQUENCE</scope>
    <source>
        <strain evidence="3">AW1</strain>
    </source>
</reference>
<dbReference type="CDD" id="cd07012">
    <property type="entry name" value="PBP2_Bug_TTT"/>
    <property type="match status" value="1"/>
</dbReference>
<dbReference type="InterPro" id="IPR042100">
    <property type="entry name" value="Bug_dom1"/>
</dbReference>
<dbReference type="PANTHER" id="PTHR42928:SF5">
    <property type="entry name" value="BLR1237 PROTEIN"/>
    <property type="match status" value="1"/>
</dbReference>
<dbReference type="Gene3D" id="3.40.190.150">
    <property type="entry name" value="Bordetella uptake gene, domain 1"/>
    <property type="match status" value="1"/>
</dbReference>
<evidence type="ECO:0000256" key="1">
    <source>
        <dbReference type="ARBA" id="ARBA00006987"/>
    </source>
</evidence>
<dbReference type="EMBL" id="JAEQNA010000001">
    <property type="protein sequence ID" value="MBL0419275.1"/>
    <property type="molecule type" value="Genomic_DNA"/>
</dbReference>
<dbReference type="PROSITE" id="PS51318">
    <property type="entry name" value="TAT"/>
    <property type="match status" value="1"/>
</dbReference>
<feature type="chain" id="PRO_5037727860" evidence="2">
    <location>
        <begin position="34"/>
        <end position="334"/>
    </location>
</feature>
<feature type="signal peptide" evidence="2">
    <location>
        <begin position="1"/>
        <end position="33"/>
    </location>
</feature>
<dbReference type="Gene3D" id="3.40.190.10">
    <property type="entry name" value="Periplasmic binding protein-like II"/>
    <property type="match status" value="1"/>
</dbReference>
<dbReference type="PIRSF" id="PIRSF017082">
    <property type="entry name" value="YflP"/>
    <property type="match status" value="1"/>
</dbReference>
<dbReference type="InterPro" id="IPR005064">
    <property type="entry name" value="BUG"/>
</dbReference>
<sequence>MRDPAFRIRRTLLRAGAAASALCAFGAALPAHAQSDFPNRPIRIVVPYSAGTGSDALARTVAQGITDKTGKAVIVENREGGGSLIGTLAVAKAPPDGYTLLIAANPMVIVPAAQSQPQYNPTRDFVPVAKVGVIPLVLASSPSLGFKSVQDLITHAKANPGKLNYGSSGAGTSSQQEMEVFKQAVGIDVPEVPYKSTAQAMTDLIGGNLQLFPVVVPLVSAHVQSGRATALAVLDTRRSPLMPDVPAVTEQVNVPGYVPTPVWYGFVVPAGTPAAVVNALNGMINAAMDTPEAKSRLVALGAQRITVTNEQFANDLKTEFDKATALAKRLGTFK</sequence>
<comment type="caution">
    <text evidence="3">The sequence shown here is derived from an EMBL/GenBank/DDBJ whole genome shotgun (WGS) entry which is preliminary data.</text>
</comment>
<proteinExistence type="inferred from homology"/>
<accession>A0A936ZL71</accession>
<dbReference type="RefSeq" id="WP_201682319.1">
    <property type="nucleotide sequence ID" value="NZ_JAEQNA010000001.1"/>
</dbReference>
<dbReference type="PANTHER" id="PTHR42928">
    <property type="entry name" value="TRICARBOXYLATE-BINDING PROTEIN"/>
    <property type="match status" value="1"/>
</dbReference>